<comment type="caution">
    <text evidence="1">The sequence shown here is derived from an EMBL/GenBank/DDBJ whole genome shotgun (WGS) entry which is preliminary data.</text>
</comment>
<keyword evidence="2" id="KW-1185">Reference proteome</keyword>
<dbReference type="EMBL" id="CM055098">
    <property type="protein sequence ID" value="KAJ7548832.1"/>
    <property type="molecule type" value="Genomic_DNA"/>
</dbReference>
<protein>
    <submittedName>
        <fullName evidence="1">Uncharacterized protein</fullName>
    </submittedName>
</protein>
<organism evidence="1 2">
    <name type="scientific">Diphasiastrum complanatum</name>
    <name type="common">Issler's clubmoss</name>
    <name type="synonym">Lycopodium complanatum</name>
    <dbReference type="NCBI Taxonomy" id="34168"/>
    <lineage>
        <taxon>Eukaryota</taxon>
        <taxon>Viridiplantae</taxon>
        <taxon>Streptophyta</taxon>
        <taxon>Embryophyta</taxon>
        <taxon>Tracheophyta</taxon>
        <taxon>Lycopodiopsida</taxon>
        <taxon>Lycopodiales</taxon>
        <taxon>Lycopodiaceae</taxon>
        <taxon>Lycopodioideae</taxon>
        <taxon>Diphasiastrum</taxon>
    </lineage>
</organism>
<evidence type="ECO:0000313" key="2">
    <source>
        <dbReference type="Proteomes" id="UP001162992"/>
    </source>
</evidence>
<dbReference type="Proteomes" id="UP001162992">
    <property type="component" value="Chromosome 7"/>
</dbReference>
<accession>A0ACC2D3L6</accession>
<name>A0ACC2D3L6_DIPCM</name>
<reference evidence="2" key="1">
    <citation type="journal article" date="2024" name="Proc. Natl. Acad. Sci. U.S.A.">
        <title>Extraordinary preservation of gene collinearity over three hundred million years revealed in homosporous lycophytes.</title>
        <authorList>
            <person name="Li C."/>
            <person name="Wickell D."/>
            <person name="Kuo L.Y."/>
            <person name="Chen X."/>
            <person name="Nie B."/>
            <person name="Liao X."/>
            <person name="Peng D."/>
            <person name="Ji J."/>
            <person name="Jenkins J."/>
            <person name="Williams M."/>
            <person name="Shu S."/>
            <person name="Plott C."/>
            <person name="Barry K."/>
            <person name="Rajasekar S."/>
            <person name="Grimwood J."/>
            <person name="Han X."/>
            <person name="Sun S."/>
            <person name="Hou Z."/>
            <person name="He W."/>
            <person name="Dai G."/>
            <person name="Sun C."/>
            <person name="Schmutz J."/>
            <person name="Leebens-Mack J.H."/>
            <person name="Li F.W."/>
            <person name="Wang L."/>
        </authorList>
    </citation>
    <scope>NUCLEOTIDE SEQUENCE [LARGE SCALE GENOMIC DNA]</scope>
    <source>
        <strain evidence="2">cv. PW_Plant_1</strain>
    </source>
</reference>
<sequence length="1129" mass="125062">MACKSLPWIGLSLADCAAADFLKQKPAAEAMAVAAMSSADRCRAGNLRCRILPEDACNELRSVKGGNFPYPSASPSSVSRHCSRIIKKTLCSSSNSASVHEIDQAEESGNEENSTNSSATDEAKASAESGEVGDTTEGRRRRGRPSSTSASANIGASIRKTPKYRRKSLRQGDDSYAESEQLPPQIEKSVYGASSSWKQETADESAQSEGLVEAETRMRGRARTAASQAASVNGNAKSAKHRRKVVMDDQVGTSAGANEQLLVSSSSNEVNKDSSVSEEEDLSDNETEVTLKIKTFDIESDEDLQVSGFEGISRKGASAVEDRISGPVISSRSPRVSGDEKDLRFMFMEYLMDRVRKRDIAGAEQTMTEMAVVGLRPGPYAYHGLLVAYTRSGDADGALQVLRRELGSGVKPLPETFISLAKLFGAAGLGHRGLEILAAMEKTRLSPHRAWLVLVEELCNAGQLKEANEVFLTGSKGLKATQLICDLLVSGNCNAGDHANAINVMEVMDIHGVEATTYHYNYLLKAQTNADRPDIAATTLEDMQCGGDKMKPDIESYNWVIQGYTRNNVGDRVQDVVDVLGQMIEDPNQIQPNARTYALLVECYVKYSAVYEAVRHFRALSYIPGALHILHNGGKRGDPLSLYLRSLALEGRILELLQALELMEKENIPISSRAMLVNRKGRTLVSSWIEPLQEEADIGCEIDYVARFIEEGGLTGTRMRWIPSSGTRQASCDPDFEGFKFGPPTEMSFKEHRETMCRMYNVKRIEKLRREGLQALGGDATEDDVERVMEVLKQLAYVESLDRQRKPKAASKMLVSELKEELEAQGLPADGTRPVLYQRVQKARRINRARGRPLWVPPVEENLKVDERAVSLASRLTLKNDSAEYWQKRLLEDDISDIDKIFVKDDMGKISFGREFVAYDDEDEDEEAEVKDGSNEVLDEVGDDEVVEPSIQPESKEEIEEPDEEFQAMYELPGMEDEWKALTLEEKFAYLRERKYHVLGLKTLDEAWNWTWEKDIRTQEPEQWSQEREVELGMLIFKKVVCLGGTPTIGDCAMLVRASMRIPLPDAMVNIIQESHKLGHVFGSNLYSEAVTLCMSAGEKDAAIAIIADMEEAGKAASNDLLNQVLIES</sequence>
<proteinExistence type="predicted"/>
<evidence type="ECO:0000313" key="1">
    <source>
        <dbReference type="EMBL" id="KAJ7548832.1"/>
    </source>
</evidence>
<gene>
    <name evidence="1" type="ORF">O6H91_07G029100</name>
</gene>